<evidence type="ECO:0000256" key="2">
    <source>
        <dbReference type="SAM" id="Phobius"/>
    </source>
</evidence>
<accession>A0A371ETS0</accession>
<gene>
    <name evidence="3" type="primary">MEBL</name>
    <name evidence="3" type="ORF">CR513_51466</name>
</gene>
<dbReference type="OrthoDB" id="1924921at2759"/>
<sequence>MLAGNDVDGARSVLPKSLGEGDLDIRVENSDIQCSPCNEVNSNHHMESELLPSHNASEIQAATVDNCGDETQEINQILKELDVEAVLAKQETHDLFCPNCKSCITKRVILRKRKRNIPNLDTKAKRDKSTTEVVNGAIDEANQGDHSIATPVDNYEPEREPDVFRCLACFSFFIPMRNGIKLFPSFGGTREPETAQKPSVIPSTNVENPSMIAASNANWFFALFTLNKGRKASAQGDATIEDSRTDPASIEDSRIGNPESPLANTSISQNVNLAPDIKLGRGGVNSPIPSIVKSVVKIESWIEKGKNSNVALQNEPLVDQNDVMNGLQKVGGNFSATEQLQTENVGDKKRDSVDVIKTDIVADISKVESVLLATVATTEILFNAGKPAKDVTLKAYEGSPIFEKSQKDVEKTLEIAQDSYSSLMEEAQSPDQSYGSAVVANDVASDKQSSRVDATIPSIQDFKKVQKDIEEEIDPSVAKGKKDAVSNVKVFVEAEALKTLTSQTVDDVPIEGAIVTETHTEIYIGEEPRAEIGEHQEWQILKSIVYGGLVESIASLGVVSSAAASDAAPCKCFSLYLIDLKNENRGGDSLQMNVQDRYEEVLGRRANFLLHAIVAVLSFLIFGSIPLVVYGLLISKNYYAEVKIAAVTATSVACIILLAIGKVYTTRPPKSYAKTVLHYVTLALATSGISYIAGDLVKDLLDKLSGSESGYFLTMPMSGTTRMKPAW</sequence>
<keyword evidence="2" id="KW-0812">Transmembrane</keyword>
<dbReference type="Proteomes" id="UP000257109">
    <property type="component" value="Unassembled WGS sequence"/>
</dbReference>
<protein>
    <submittedName>
        <fullName evidence="3">Membrane protein of ER body-like protein</fullName>
    </submittedName>
</protein>
<feature type="transmembrane region" description="Helical" evidence="2">
    <location>
        <begin position="676"/>
        <end position="694"/>
    </location>
</feature>
<evidence type="ECO:0000313" key="4">
    <source>
        <dbReference type="Proteomes" id="UP000257109"/>
    </source>
</evidence>
<comment type="caution">
    <text evidence="3">The sequence shown here is derived from an EMBL/GenBank/DDBJ whole genome shotgun (WGS) entry which is preliminary data.</text>
</comment>
<feature type="transmembrane region" description="Helical" evidence="2">
    <location>
        <begin position="608"/>
        <end position="632"/>
    </location>
</feature>
<organism evidence="3 4">
    <name type="scientific">Mucuna pruriens</name>
    <name type="common">Velvet bean</name>
    <name type="synonym">Dolichos pruriens</name>
    <dbReference type="NCBI Taxonomy" id="157652"/>
    <lineage>
        <taxon>Eukaryota</taxon>
        <taxon>Viridiplantae</taxon>
        <taxon>Streptophyta</taxon>
        <taxon>Embryophyta</taxon>
        <taxon>Tracheophyta</taxon>
        <taxon>Spermatophyta</taxon>
        <taxon>Magnoliopsida</taxon>
        <taxon>eudicotyledons</taxon>
        <taxon>Gunneridae</taxon>
        <taxon>Pentapetalae</taxon>
        <taxon>rosids</taxon>
        <taxon>fabids</taxon>
        <taxon>Fabales</taxon>
        <taxon>Fabaceae</taxon>
        <taxon>Papilionoideae</taxon>
        <taxon>50 kb inversion clade</taxon>
        <taxon>NPAAA clade</taxon>
        <taxon>indigoferoid/millettioid clade</taxon>
        <taxon>Phaseoleae</taxon>
        <taxon>Mucuna</taxon>
    </lineage>
</organism>
<dbReference type="EMBL" id="QJKJ01012115">
    <property type="protein sequence ID" value="RDX69423.1"/>
    <property type="molecule type" value="Genomic_DNA"/>
</dbReference>
<name>A0A371ETS0_MUCPR</name>
<keyword evidence="2" id="KW-1133">Transmembrane helix</keyword>
<keyword evidence="2" id="KW-0472">Membrane</keyword>
<dbReference type="InterPro" id="IPR052843">
    <property type="entry name" value="ER_body_metal_sequester"/>
</dbReference>
<proteinExistence type="predicted"/>
<feature type="non-terminal residue" evidence="3">
    <location>
        <position position="727"/>
    </location>
</feature>
<evidence type="ECO:0000256" key="1">
    <source>
        <dbReference type="SAM" id="MobiDB-lite"/>
    </source>
</evidence>
<dbReference type="STRING" id="157652.A0A371ETS0"/>
<dbReference type="PANTHER" id="PTHR38937:SF2">
    <property type="entry name" value="MEMBRANE PROTEIN OF ER BODY-LIKE PROTEIN ISOFORM X1"/>
    <property type="match status" value="1"/>
</dbReference>
<dbReference type="AlphaFoldDB" id="A0A371ETS0"/>
<keyword evidence="4" id="KW-1185">Reference proteome</keyword>
<dbReference type="PANTHER" id="PTHR38937">
    <property type="entry name" value="MEMBRANE PROTEIN OF ER BODY-LIKE PROTEIN"/>
    <property type="match status" value="1"/>
</dbReference>
<feature type="non-terminal residue" evidence="3">
    <location>
        <position position="1"/>
    </location>
</feature>
<feature type="transmembrane region" description="Helical" evidence="2">
    <location>
        <begin position="644"/>
        <end position="664"/>
    </location>
</feature>
<feature type="region of interest" description="Disordered" evidence="1">
    <location>
        <begin position="235"/>
        <end position="261"/>
    </location>
</feature>
<reference evidence="3" key="1">
    <citation type="submission" date="2018-05" db="EMBL/GenBank/DDBJ databases">
        <title>Draft genome of Mucuna pruriens seed.</title>
        <authorList>
            <person name="Nnadi N.E."/>
            <person name="Vos R."/>
            <person name="Hasami M.H."/>
            <person name="Devisetty U.K."/>
            <person name="Aguiy J.C."/>
        </authorList>
    </citation>
    <scope>NUCLEOTIDE SEQUENCE [LARGE SCALE GENOMIC DNA]</scope>
    <source>
        <strain evidence="3">JCA_2017</strain>
    </source>
</reference>
<evidence type="ECO:0000313" key="3">
    <source>
        <dbReference type="EMBL" id="RDX69423.1"/>
    </source>
</evidence>